<proteinExistence type="inferred from homology"/>
<dbReference type="Gene3D" id="3.90.1150.10">
    <property type="entry name" value="Aspartate Aminotransferase, domain 1"/>
    <property type="match status" value="1"/>
</dbReference>
<accession>A0ABR7IS42</accession>
<dbReference type="RefSeq" id="WP_186996513.1">
    <property type="nucleotide sequence ID" value="NZ_JACOQK010000001.1"/>
</dbReference>
<feature type="binding site" evidence="9">
    <location>
        <position position="42"/>
    </location>
    <ligand>
        <name>substrate</name>
    </ligand>
</feature>
<evidence type="ECO:0000256" key="5">
    <source>
        <dbReference type="ARBA" id="ARBA00022576"/>
    </source>
</evidence>
<comment type="caution">
    <text evidence="11">The sequence shown here is derived from an EMBL/GenBank/DDBJ whole genome shotgun (WGS) entry which is preliminary data.</text>
</comment>
<keyword evidence="5 9" id="KW-0032">Aminotransferase</keyword>
<evidence type="ECO:0000313" key="11">
    <source>
        <dbReference type="EMBL" id="MBC5787632.1"/>
    </source>
</evidence>
<evidence type="ECO:0000259" key="10">
    <source>
        <dbReference type="Pfam" id="PF00155"/>
    </source>
</evidence>
<dbReference type="Pfam" id="PF00155">
    <property type="entry name" value="Aminotran_1_2"/>
    <property type="match status" value="1"/>
</dbReference>
<dbReference type="EC" id="2.6.1.83" evidence="3 9"/>
<dbReference type="CDD" id="cd00609">
    <property type="entry name" value="AAT_like"/>
    <property type="match status" value="1"/>
</dbReference>
<keyword evidence="12" id="KW-1185">Reference proteome</keyword>
<feature type="binding site" evidence="9">
    <location>
        <position position="371"/>
    </location>
    <ligand>
        <name>substrate</name>
    </ligand>
</feature>
<comment type="cofactor">
    <cofactor evidence="1 9">
        <name>pyridoxal 5'-phosphate</name>
        <dbReference type="ChEBI" id="CHEBI:597326"/>
    </cofactor>
</comment>
<feature type="binding site" evidence="9">
    <location>
        <position position="207"/>
    </location>
    <ligand>
        <name>pyridoxal 5'-phosphate</name>
        <dbReference type="ChEBI" id="CHEBI:597326"/>
    </ligand>
</feature>
<feature type="binding site" evidence="9">
    <location>
        <position position="275"/>
    </location>
    <ligand>
        <name>pyridoxal 5'-phosphate</name>
        <dbReference type="ChEBI" id="CHEBI:597326"/>
    </ligand>
</feature>
<dbReference type="Proteomes" id="UP000649151">
    <property type="component" value="Unassembled WGS sequence"/>
</dbReference>
<feature type="binding site" evidence="9">
    <location>
        <position position="176"/>
    </location>
    <ligand>
        <name>substrate</name>
    </ligand>
</feature>
<evidence type="ECO:0000256" key="4">
    <source>
        <dbReference type="ARBA" id="ARBA00018052"/>
    </source>
</evidence>
<dbReference type="NCBIfam" id="TIGR03542">
    <property type="entry name" value="DAPAT_plant"/>
    <property type="match status" value="1"/>
</dbReference>
<dbReference type="Gene3D" id="3.40.640.10">
    <property type="entry name" value="Type I PLP-dependent aspartate aminotransferase-like (Major domain)"/>
    <property type="match status" value="1"/>
</dbReference>
<keyword evidence="6 9" id="KW-0808">Transferase</keyword>
<feature type="domain" description="Aminotransferase class I/classII large" evidence="10">
    <location>
        <begin position="35"/>
        <end position="379"/>
    </location>
</feature>
<feature type="binding site" evidence="9">
    <location>
        <begin position="234"/>
        <end position="236"/>
    </location>
    <ligand>
        <name>pyridoxal 5'-phosphate</name>
        <dbReference type="ChEBI" id="CHEBI:597326"/>
    </ligand>
</feature>
<evidence type="ECO:0000256" key="8">
    <source>
        <dbReference type="ARBA" id="ARBA00051934"/>
    </source>
</evidence>
<feature type="binding site" evidence="9">
    <location>
        <position position="15"/>
    </location>
    <ligand>
        <name>substrate</name>
    </ligand>
</feature>
<feature type="binding site" evidence="9">
    <location>
        <position position="72"/>
    </location>
    <ligand>
        <name>pyridoxal 5'-phosphate</name>
        <dbReference type="ChEBI" id="CHEBI:597326"/>
    </ligand>
</feature>
<dbReference type="HAMAP" id="MF_01642">
    <property type="entry name" value="DapL_aminotrans_1"/>
    <property type="match status" value="1"/>
</dbReference>
<name>A0ABR7IS42_9CLOT</name>
<dbReference type="InterPro" id="IPR015422">
    <property type="entry name" value="PyrdxlP-dep_Trfase_small"/>
</dbReference>
<comment type="function">
    <text evidence="9">Involved in the synthesis of meso-diaminopimelate (m-DAP or DL-DAP), required for both lysine and peptidoglycan biosynthesis. Catalyzes the direct conversion of tetrahydrodipicolinate to LL-diaminopimelate.</text>
</comment>
<dbReference type="GO" id="GO:0010285">
    <property type="term" value="F:L,L-diaminopimelate aminotransferase activity"/>
    <property type="evidence" value="ECO:0007669"/>
    <property type="project" value="UniProtKB-EC"/>
</dbReference>
<evidence type="ECO:0000256" key="9">
    <source>
        <dbReference type="HAMAP-Rule" id="MF_01642"/>
    </source>
</evidence>
<comment type="pathway">
    <text evidence="2 9">Amino-acid biosynthesis; L-lysine biosynthesis via DAP pathway; LL-2,6-diaminopimelate from (S)-tetrahydrodipicolinate (aminotransferase route): step 1/1.</text>
</comment>
<evidence type="ECO:0000256" key="3">
    <source>
        <dbReference type="ARBA" id="ARBA00013138"/>
    </source>
</evidence>
<feature type="binding site" evidence="9">
    <location>
        <position position="176"/>
    </location>
    <ligand>
        <name>pyridoxal 5'-phosphate</name>
        <dbReference type="ChEBI" id="CHEBI:597326"/>
    </ligand>
</feature>
<feature type="modified residue" description="N6-(pyridoxal phosphate)lysine" evidence="9">
    <location>
        <position position="237"/>
    </location>
</feature>
<feature type="binding site" evidence="9">
    <location>
        <position position="131"/>
    </location>
    <ligand>
        <name>pyridoxal 5'-phosphate</name>
        <dbReference type="ChEBI" id="CHEBI:597326"/>
    </ligand>
</feature>
<dbReference type="InterPro" id="IPR015421">
    <property type="entry name" value="PyrdxlP-dep_Trfase_major"/>
</dbReference>
<evidence type="ECO:0000256" key="1">
    <source>
        <dbReference type="ARBA" id="ARBA00001933"/>
    </source>
</evidence>
<evidence type="ECO:0000256" key="7">
    <source>
        <dbReference type="ARBA" id="ARBA00022898"/>
    </source>
</evidence>
<comment type="subunit">
    <text evidence="9">Homodimer.</text>
</comment>
<feature type="binding site" evidence="9">
    <location>
        <position position="131"/>
    </location>
    <ligand>
        <name>substrate</name>
    </ligand>
</feature>
<protein>
    <recommendedName>
        <fullName evidence="4 9">LL-diaminopimelate aminotransferase</fullName>
        <shortName evidence="9">DAP-AT</shortName>
        <shortName evidence="9">DAP-aminotransferase</shortName>
        <shortName evidence="9">LL-DAP-aminotransferase</shortName>
        <ecNumber evidence="3 9">2.6.1.83</ecNumber>
    </recommendedName>
</protein>
<dbReference type="EMBL" id="JACOQK010000001">
    <property type="protein sequence ID" value="MBC5787632.1"/>
    <property type="molecule type" value="Genomic_DNA"/>
</dbReference>
<dbReference type="InterPro" id="IPR019942">
    <property type="entry name" value="DapL/ALD1"/>
</dbReference>
<organism evidence="11 12">
    <name type="scientific">Clostridium facile</name>
    <dbReference type="NCBI Taxonomy" id="2763035"/>
    <lineage>
        <taxon>Bacteria</taxon>
        <taxon>Bacillati</taxon>
        <taxon>Bacillota</taxon>
        <taxon>Clostridia</taxon>
        <taxon>Eubacteriales</taxon>
        <taxon>Clostridiaceae</taxon>
        <taxon>Clostridium</taxon>
    </lineage>
</organism>
<feature type="binding site" evidence="9">
    <location>
        <position position="108"/>
    </location>
    <ligand>
        <name>substrate</name>
    </ligand>
</feature>
<gene>
    <name evidence="9" type="primary">dapL</name>
    <name evidence="11" type="ORF">H8Z77_06320</name>
</gene>
<evidence type="ECO:0000256" key="6">
    <source>
        <dbReference type="ARBA" id="ARBA00022679"/>
    </source>
</evidence>
<evidence type="ECO:0000256" key="2">
    <source>
        <dbReference type="ARBA" id="ARBA00004982"/>
    </source>
</evidence>
<sequence>MTQINKNYLNLKESYLFFDIAKRVKNYENEHPGKKIIRMGIGDVSLPLCPAVITEMQEAVAEMGKAETFHGYGPEQGYSFLKKPIMEYYQTFGVFLEEDEVFVSDGAKSDLGNILDLFSKENTVLIPDPVYPVYVDTNIMDGRKIIYLKADQDNHFLPMPQENIQGDIIYLCSPNNPTGAAYSKAQLKEWVDFALSHNSLILFDAAYEAFISDDSPHSIYEIEDAKQCAIEFCSFSKTAGFTGTRCGYTIVPMALHFQDVSINHLWLRRQTTKFNGVSYVVQRAAKAVFSAEGQRQTKKNIEYYKRNAKLMADTMERLNIWYTGGKNSPYVWIRCPHQMSSWEFLDYLLEKIQVVGTPGEGFGKNGAGYFRFSAFSSYEDTIEAMERFYNLFQLNELPDLTK</sequence>
<comment type="catalytic activity">
    <reaction evidence="8 9">
        <text>(2S,6S)-2,6-diaminopimelate + 2-oxoglutarate = (S)-2,3,4,5-tetrahydrodipicolinate + L-glutamate + H2O + H(+)</text>
        <dbReference type="Rhea" id="RHEA:23988"/>
        <dbReference type="ChEBI" id="CHEBI:15377"/>
        <dbReference type="ChEBI" id="CHEBI:15378"/>
        <dbReference type="ChEBI" id="CHEBI:16810"/>
        <dbReference type="ChEBI" id="CHEBI:16845"/>
        <dbReference type="ChEBI" id="CHEBI:29985"/>
        <dbReference type="ChEBI" id="CHEBI:57609"/>
        <dbReference type="EC" id="2.6.1.83"/>
    </reaction>
</comment>
<dbReference type="SUPFAM" id="SSF53383">
    <property type="entry name" value="PLP-dependent transferases"/>
    <property type="match status" value="1"/>
</dbReference>
<dbReference type="InterPro" id="IPR015424">
    <property type="entry name" value="PyrdxlP-dep_Trfase"/>
</dbReference>
<dbReference type="PANTHER" id="PTHR43144">
    <property type="entry name" value="AMINOTRANSFERASE"/>
    <property type="match status" value="1"/>
</dbReference>
<reference evidence="11 12" key="1">
    <citation type="submission" date="2020-08" db="EMBL/GenBank/DDBJ databases">
        <title>Genome public.</title>
        <authorList>
            <person name="Liu C."/>
            <person name="Sun Q."/>
        </authorList>
    </citation>
    <scope>NUCLEOTIDE SEQUENCE [LARGE SCALE GENOMIC DNA]</scope>
    <source>
        <strain evidence="11 12">NSJ-27</strain>
    </source>
</reference>
<keyword evidence="7 9" id="KW-0663">Pyridoxal phosphate</keyword>
<feature type="binding site" evidence="9">
    <location>
        <position position="245"/>
    </location>
    <ligand>
        <name>pyridoxal 5'-phosphate</name>
        <dbReference type="ChEBI" id="CHEBI:597326"/>
    </ligand>
</feature>
<feature type="binding site" evidence="9">
    <location>
        <begin position="107"/>
        <end position="108"/>
    </location>
    <ligand>
        <name>pyridoxal 5'-phosphate</name>
        <dbReference type="ChEBI" id="CHEBI:597326"/>
    </ligand>
</feature>
<feature type="binding site" evidence="9">
    <location>
        <position position="275"/>
    </location>
    <ligand>
        <name>substrate</name>
    </ligand>
</feature>
<comment type="similarity">
    <text evidence="9">Belongs to the class-I pyridoxal-phosphate-dependent aminotransferase family. LL-diaminopimelate aminotransferase subfamily.</text>
</comment>
<dbReference type="InterPro" id="IPR004839">
    <property type="entry name" value="Aminotransferase_I/II_large"/>
</dbReference>
<evidence type="ECO:0000313" key="12">
    <source>
        <dbReference type="Proteomes" id="UP000649151"/>
    </source>
</evidence>